<evidence type="ECO:0000313" key="2">
    <source>
        <dbReference type="Proteomes" id="UP000215914"/>
    </source>
</evidence>
<evidence type="ECO:0000313" key="1">
    <source>
        <dbReference type="EMBL" id="OTG30251.1"/>
    </source>
</evidence>
<protein>
    <submittedName>
        <fullName evidence="1">Uncharacterized protein</fullName>
    </submittedName>
</protein>
<organism evidence="1 2">
    <name type="scientific">Helianthus annuus</name>
    <name type="common">Common sunflower</name>
    <dbReference type="NCBI Taxonomy" id="4232"/>
    <lineage>
        <taxon>Eukaryota</taxon>
        <taxon>Viridiplantae</taxon>
        <taxon>Streptophyta</taxon>
        <taxon>Embryophyta</taxon>
        <taxon>Tracheophyta</taxon>
        <taxon>Spermatophyta</taxon>
        <taxon>Magnoliopsida</taxon>
        <taxon>eudicotyledons</taxon>
        <taxon>Gunneridae</taxon>
        <taxon>Pentapetalae</taxon>
        <taxon>asterids</taxon>
        <taxon>campanulids</taxon>
        <taxon>Asterales</taxon>
        <taxon>Asteraceae</taxon>
        <taxon>Asteroideae</taxon>
        <taxon>Heliantheae alliance</taxon>
        <taxon>Heliantheae</taxon>
        <taxon>Helianthus</taxon>
    </lineage>
</organism>
<dbReference type="Proteomes" id="UP000215914">
    <property type="component" value="Chromosome 3"/>
</dbReference>
<proteinExistence type="predicted"/>
<keyword evidence="2" id="KW-1185">Reference proteome</keyword>
<reference evidence="2" key="1">
    <citation type="journal article" date="2017" name="Nature">
        <title>The sunflower genome provides insights into oil metabolism, flowering and Asterid evolution.</title>
        <authorList>
            <person name="Badouin H."/>
            <person name="Gouzy J."/>
            <person name="Grassa C.J."/>
            <person name="Murat F."/>
            <person name="Staton S.E."/>
            <person name="Cottret L."/>
            <person name="Lelandais-Briere C."/>
            <person name="Owens G.L."/>
            <person name="Carrere S."/>
            <person name="Mayjonade B."/>
            <person name="Legrand L."/>
            <person name="Gill N."/>
            <person name="Kane N.C."/>
            <person name="Bowers J.E."/>
            <person name="Hubner S."/>
            <person name="Bellec A."/>
            <person name="Berard A."/>
            <person name="Berges H."/>
            <person name="Blanchet N."/>
            <person name="Boniface M.C."/>
            <person name="Brunel D."/>
            <person name="Catrice O."/>
            <person name="Chaidir N."/>
            <person name="Claudel C."/>
            <person name="Donnadieu C."/>
            <person name="Faraut T."/>
            <person name="Fievet G."/>
            <person name="Helmstetter N."/>
            <person name="King M."/>
            <person name="Knapp S.J."/>
            <person name="Lai Z."/>
            <person name="Le Paslier M.C."/>
            <person name="Lippi Y."/>
            <person name="Lorenzon L."/>
            <person name="Mandel J.R."/>
            <person name="Marage G."/>
            <person name="Marchand G."/>
            <person name="Marquand E."/>
            <person name="Bret-Mestries E."/>
            <person name="Morien E."/>
            <person name="Nambeesan S."/>
            <person name="Nguyen T."/>
            <person name="Pegot-Espagnet P."/>
            <person name="Pouilly N."/>
            <person name="Raftis F."/>
            <person name="Sallet E."/>
            <person name="Schiex T."/>
            <person name="Thomas J."/>
            <person name="Vandecasteele C."/>
            <person name="Vares D."/>
            <person name="Vear F."/>
            <person name="Vautrin S."/>
            <person name="Crespi M."/>
            <person name="Mangin B."/>
            <person name="Burke J.M."/>
            <person name="Salse J."/>
            <person name="Munos S."/>
            <person name="Vincourt P."/>
            <person name="Rieseberg L.H."/>
            <person name="Langlade N.B."/>
        </authorList>
    </citation>
    <scope>NUCLEOTIDE SEQUENCE [LARGE SCALE GENOMIC DNA]</scope>
    <source>
        <strain evidence="2">cv. SF193</strain>
    </source>
</reference>
<dbReference type="AlphaFoldDB" id="A0A251V6L0"/>
<dbReference type="EMBL" id="CM007892">
    <property type="protein sequence ID" value="OTG30251.1"/>
    <property type="molecule type" value="Genomic_DNA"/>
</dbReference>
<name>A0A251V6L0_HELAN</name>
<gene>
    <name evidence="1" type="ORF">HannXRQ_Chr03g0062401</name>
</gene>
<dbReference type="InParanoid" id="A0A251V6L0"/>
<accession>A0A251V6L0</accession>
<sequence length="62" mass="6953">MFVITSVTVTTPHFQTSSLHHLLCSSCCITPRVPKSRTNFDVETLKPGMNNPCEHPTRLQVN</sequence>